<dbReference type="KEGG" id="oih:OB2284"/>
<dbReference type="EMBL" id="BA000028">
    <property type="protein sequence ID" value="BAC14240.1"/>
    <property type="molecule type" value="Genomic_DNA"/>
</dbReference>
<keyword evidence="1" id="KW-0456">Lyase</keyword>
<dbReference type="EC" id="4.1.99.-" evidence="1"/>
<keyword evidence="2" id="KW-1185">Reference proteome</keyword>
<dbReference type="InterPro" id="IPR034560">
    <property type="entry name" value="SPL_Bacilli"/>
</dbReference>
<dbReference type="STRING" id="221109.gene:10734532"/>
<dbReference type="Proteomes" id="UP000000822">
    <property type="component" value="Chromosome"/>
</dbReference>
<reference evidence="1 2" key="2">
    <citation type="journal article" date="2002" name="Nucleic Acids Res.">
        <title>Genome sequence of Oceanobacillus iheyensis isolated from the Iheya Ridge and its unexpected adaptive capabilities to extreme environments.</title>
        <authorList>
            <person name="Takami H."/>
            <person name="Takaki Y."/>
            <person name="Uchiyama I."/>
        </authorList>
    </citation>
    <scope>NUCLEOTIDE SEQUENCE [LARGE SCALE GENOMIC DNA]</scope>
    <source>
        <strain evidence="2">DSM 14371 / CIP 107618 / JCM 11309 / KCTC 3954 / HTE831</strain>
    </source>
</reference>
<name>Q8EP35_OCEIH</name>
<dbReference type="GO" id="GO:1904047">
    <property type="term" value="F:S-adenosyl-L-methionine binding"/>
    <property type="evidence" value="ECO:0007669"/>
    <property type="project" value="InterPro"/>
</dbReference>
<sequence length="357" mass="41754">MLLEKHFYLMMRDNFMVRPFVPQLIYVEPKAMEYSLGKSLVTKFENMGIEIRETTSHNQIRNLPGDNDFQKYRNAKSTLVIGVRKTLKFDTSKPSAEYAIPFATGCMGHCHYCYLQTTMGSKPYIRTYVNIDEIFDAAEGYMQERAPLDTRFEASCTSDIVGVDHLTHTLKHAIEYFGKSEHGKLRFVTKFAHVDHLLDADHKGRTRFRFSINNNHIIKYFEPGTSRLNERIEAAVKVAEAGYPLGFIIAPIYLHDGWKEGYKEMFEKLDEALPPFARKDLTFEMIQHRFTKPAKRVIEKNYPMTKLELDESKRKTKWGRYGIYKYVYQDQEQQDIKNTLGGWINDYFPASTIEYFT</sequence>
<dbReference type="Pfam" id="PF20903">
    <property type="entry name" value="SPL"/>
    <property type="match status" value="1"/>
</dbReference>
<dbReference type="AlphaFoldDB" id="Q8EP35"/>
<organism evidence="1 2">
    <name type="scientific">Oceanobacillus iheyensis (strain DSM 14371 / CIP 107618 / JCM 11309 / KCTC 3954 / HTE831)</name>
    <dbReference type="NCBI Taxonomy" id="221109"/>
    <lineage>
        <taxon>Bacteria</taxon>
        <taxon>Bacillati</taxon>
        <taxon>Bacillota</taxon>
        <taxon>Bacilli</taxon>
        <taxon>Bacillales</taxon>
        <taxon>Bacillaceae</taxon>
        <taxon>Oceanobacillus</taxon>
    </lineage>
</organism>
<dbReference type="Gene3D" id="3.40.50.12110">
    <property type="match status" value="1"/>
</dbReference>
<dbReference type="HOGENOM" id="CLU_057301_0_0_9"/>
<accession>Q8EP35</accession>
<dbReference type="InterPro" id="IPR007197">
    <property type="entry name" value="rSAM"/>
</dbReference>
<dbReference type="InterPro" id="IPR049539">
    <property type="entry name" value="SPL"/>
</dbReference>
<dbReference type="eggNOG" id="COG1533">
    <property type="taxonomic scope" value="Bacteria"/>
</dbReference>
<dbReference type="SFLD" id="SFLDS00029">
    <property type="entry name" value="Radical_SAM"/>
    <property type="match status" value="1"/>
</dbReference>
<dbReference type="PhylomeDB" id="Q8EP35"/>
<dbReference type="Gene3D" id="3.80.30.30">
    <property type="match status" value="1"/>
</dbReference>
<dbReference type="PANTHER" id="PTHR37822:SF2">
    <property type="entry name" value="SPORE PHOTOPRODUCT LYASE"/>
    <property type="match status" value="1"/>
</dbReference>
<reference evidence="1 2" key="1">
    <citation type="journal article" date="2001" name="FEMS Microbiol. Lett.">
        <title>Oceanobacillus iheyensis gen. nov., sp. nov., a deep-sea extremely halotolerant and alkaliphilic species isolated from a depth of 1050 m on the Iheya Ridge.</title>
        <authorList>
            <person name="Lu J."/>
            <person name="Nogi Y."/>
            <person name="Takami H."/>
        </authorList>
    </citation>
    <scope>NUCLEOTIDE SEQUENCE [LARGE SCALE GENOMIC DNA]</scope>
    <source>
        <strain evidence="2">DSM 14371 / CIP 107618 / JCM 11309 / KCTC 3954 / HTE831</strain>
    </source>
</reference>
<gene>
    <name evidence="1" type="ordered locus">OB2284</name>
</gene>
<dbReference type="NCBIfam" id="TIGR04070">
    <property type="entry name" value="photo_TT_lyase"/>
    <property type="match status" value="1"/>
</dbReference>
<evidence type="ECO:0000313" key="2">
    <source>
        <dbReference type="Proteomes" id="UP000000822"/>
    </source>
</evidence>
<dbReference type="GO" id="GO:0042601">
    <property type="term" value="C:endospore-forming forespore"/>
    <property type="evidence" value="ECO:0007669"/>
    <property type="project" value="InterPro"/>
</dbReference>
<protein>
    <submittedName>
        <fullName evidence="1">Spore photoproduct lyase</fullName>
        <ecNumber evidence="1">4.1.99.-</ecNumber>
    </submittedName>
</protein>
<dbReference type="GO" id="GO:0051539">
    <property type="term" value="F:4 iron, 4 sulfur cluster binding"/>
    <property type="evidence" value="ECO:0007669"/>
    <property type="project" value="InterPro"/>
</dbReference>
<dbReference type="InterPro" id="IPR023897">
    <property type="entry name" value="SPL_firmicutes"/>
</dbReference>
<dbReference type="SFLD" id="SFLDF00292">
    <property type="entry name" value="spore_photoproduct_lyase_1"/>
    <property type="match status" value="1"/>
</dbReference>
<dbReference type="FunFam" id="3.40.50.12110:FF:000001">
    <property type="entry name" value="Spore photoproduct lyase"/>
    <property type="match status" value="1"/>
</dbReference>
<dbReference type="SFLD" id="SFLDG01079">
    <property type="entry name" value="spore_photoproduct_lyase_like"/>
    <property type="match status" value="1"/>
</dbReference>
<evidence type="ECO:0000313" key="1">
    <source>
        <dbReference type="EMBL" id="BAC14240.1"/>
    </source>
</evidence>
<dbReference type="GO" id="GO:0003913">
    <property type="term" value="F:DNA photolyase activity"/>
    <property type="evidence" value="ECO:0007669"/>
    <property type="project" value="InterPro"/>
</dbReference>
<dbReference type="CDD" id="cd01335">
    <property type="entry name" value="Radical_SAM"/>
    <property type="match status" value="1"/>
</dbReference>
<proteinExistence type="predicted"/>
<dbReference type="PANTHER" id="PTHR37822">
    <property type="entry name" value="SPORE PHOTOPRODUCT LYASE-RELATED"/>
    <property type="match status" value="1"/>
</dbReference>